<feature type="region of interest" description="Disordered" evidence="1">
    <location>
        <begin position="256"/>
        <end position="276"/>
    </location>
</feature>
<keyword evidence="4" id="KW-1185">Reference proteome</keyword>
<sequence>MRVLIEDGWADGFLDETVLPSAYRIAPSQWIRLGPVEDLYFVREASLRTLATYTREFGATATARKVMSRHAERHRNSRYLCAGVGRILSGQHAGGFPDGTPVAFVAPRHPACMERVVLHRYLVRPWAGPIDVNDLNQWIQYCQLTNDTPPDAARELAGWSPFAGDTPPAGAVDALIAWFTGWIAQGEPCQRLMVGTPIVEHTEALPTESPKSRPTAVLFGYGNYAKTQVLPHARRYLDVVRVHEIDPLQIGTLAAGEQTPSAHSWDTSPVPRQGADRSTHDVDLIAGFHHTHAPLAIAAMTAGRVVVVEKPLATTEAEATALVDAVTAGGRLFACFQRRYAQFNQWLRQDLDLGAGRPMTYVTVVYEERLPTRHWYRWQASRSRVISNGCHWIDHFLSLNNFAKVRTVQAHCARIDLVQLYVELENDSVFSMTLTSEGGSRHGLREYTEVRTDNRVVRIVDGRKYSCEDNSRTIQRRSVNRLHSYRAMYQQIFQSVVAGEPGECPDQLAATLDLTLALDRAAHGTQGGVQR</sequence>
<organism evidence="3 4">
    <name type="scientific">Candidatus Protofrankia californiensis</name>
    <dbReference type="NCBI Taxonomy" id="1839754"/>
    <lineage>
        <taxon>Bacteria</taxon>
        <taxon>Bacillati</taxon>
        <taxon>Actinomycetota</taxon>
        <taxon>Actinomycetes</taxon>
        <taxon>Frankiales</taxon>
        <taxon>Frankiaceae</taxon>
        <taxon>Protofrankia</taxon>
    </lineage>
</organism>
<feature type="domain" description="Gfo/Idh/MocA-like oxidoreductase N-terminal" evidence="2">
    <location>
        <begin position="217"/>
        <end position="331"/>
    </location>
</feature>
<dbReference type="GO" id="GO:0000166">
    <property type="term" value="F:nucleotide binding"/>
    <property type="evidence" value="ECO:0007669"/>
    <property type="project" value="InterPro"/>
</dbReference>
<evidence type="ECO:0000313" key="4">
    <source>
        <dbReference type="Proteomes" id="UP000199013"/>
    </source>
</evidence>
<dbReference type="Gene3D" id="3.40.50.720">
    <property type="entry name" value="NAD(P)-binding Rossmann-like Domain"/>
    <property type="match status" value="1"/>
</dbReference>
<dbReference type="InterPro" id="IPR000683">
    <property type="entry name" value="Gfo/Idh/MocA-like_OxRdtase_N"/>
</dbReference>
<dbReference type="InterPro" id="IPR036291">
    <property type="entry name" value="NAD(P)-bd_dom_sf"/>
</dbReference>
<dbReference type="Proteomes" id="UP000199013">
    <property type="component" value="Unassembled WGS sequence"/>
</dbReference>
<feature type="compositionally biased region" description="Polar residues" evidence="1">
    <location>
        <begin position="258"/>
        <end position="267"/>
    </location>
</feature>
<dbReference type="PANTHER" id="PTHR43377">
    <property type="entry name" value="BILIVERDIN REDUCTASE A"/>
    <property type="match status" value="1"/>
</dbReference>
<evidence type="ECO:0000259" key="2">
    <source>
        <dbReference type="Pfam" id="PF01408"/>
    </source>
</evidence>
<evidence type="ECO:0000256" key="1">
    <source>
        <dbReference type="SAM" id="MobiDB-lite"/>
    </source>
</evidence>
<dbReference type="Pfam" id="PF01408">
    <property type="entry name" value="GFO_IDH_MocA"/>
    <property type="match status" value="1"/>
</dbReference>
<accession>A0A1C3NXN1</accession>
<reference evidence="4" key="1">
    <citation type="submission" date="2016-02" db="EMBL/GenBank/DDBJ databases">
        <authorList>
            <person name="Wibberg D."/>
        </authorList>
    </citation>
    <scope>NUCLEOTIDE SEQUENCE [LARGE SCALE GENOMIC DNA]</scope>
</reference>
<proteinExistence type="predicted"/>
<evidence type="ECO:0000313" key="3">
    <source>
        <dbReference type="EMBL" id="SBW22329.1"/>
    </source>
</evidence>
<gene>
    <name evidence="3" type="ORF">FDG2_2472</name>
</gene>
<dbReference type="InterPro" id="IPR051450">
    <property type="entry name" value="Gfo/Idh/MocA_Oxidoreductases"/>
</dbReference>
<dbReference type="EMBL" id="FLUV01001036">
    <property type="protein sequence ID" value="SBW22329.1"/>
    <property type="molecule type" value="Genomic_DNA"/>
</dbReference>
<dbReference type="AlphaFoldDB" id="A0A1C3NXN1"/>
<protein>
    <submittedName>
        <fullName evidence="3">Oxidoreductase-like protein</fullName>
    </submittedName>
</protein>
<dbReference type="SUPFAM" id="SSF51735">
    <property type="entry name" value="NAD(P)-binding Rossmann-fold domains"/>
    <property type="match status" value="1"/>
</dbReference>
<dbReference type="PANTHER" id="PTHR43377:SF1">
    <property type="entry name" value="BILIVERDIN REDUCTASE A"/>
    <property type="match status" value="1"/>
</dbReference>
<dbReference type="Gene3D" id="3.30.360.10">
    <property type="entry name" value="Dihydrodipicolinate Reductase, domain 2"/>
    <property type="match status" value="1"/>
</dbReference>
<name>A0A1C3NXN1_9ACTN</name>